<reference evidence="2 3" key="1">
    <citation type="journal article" date="2019" name="Int. J. Syst. Evol. Microbiol.">
        <title>The Global Catalogue of Microorganisms (GCM) 10K type strain sequencing project: providing services to taxonomists for standard genome sequencing and annotation.</title>
        <authorList>
            <consortium name="The Broad Institute Genomics Platform"/>
            <consortium name="The Broad Institute Genome Sequencing Center for Infectious Disease"/>
            <person name="Wu L."/>
            <person name="Ma J."/>
        </authorList>
    </citation>
    <scope>NUCLEOTIDE SEQUENCE [LARGE SCALE GENOMIC DNA]</scope>
    <source>
        <strain evidence="2 3">JCM 7356</strain>
    </source>
</reference>
<evidence type="ECO:0000313" key="3">
    <source>
        <dbReference type="Proteomes" id="UP001500305"/>
    </source>
</evidence>
<gene>
    <name evidence="2" type="ORF">GCM10010430_16410</name>
</gene>
<dbReference type="EMBL" id="BAAATR010000005">
    <property type="protein sequence ID" value="GAA2236255.1"/>
    <property type="molecule type" value="Genomic_DNA"/>
</dbReference>
<accession>A0ABN3DMQ2</accession>
<dbReference type="RefSeq" id="WP_344635569.1">
    <property type="nucleotide sequence ID" value="NZ_BAAATR010000005.1"/>
</dbReference>
<protein>
    <submittedName>
        <fullName evidence="2">DUF6158 family protein</fullName>
    </submittedName>
</protein>
<dbReference type="Proteomes" id="UP001500305">
    <property type="component" value="Unassembled WGS sequence"/>
</dbReference>
<organism evidence="2 3">
    <name type="scientific">Kitasatospora cystarginea</name>
    <dbReference type="NCBI Taxonomy" id="58350"/>
    <lineage>
        <taxon>Bacteria</taxon>
        <taxon>Bacillati</taxon>
        <taxon>Actinomycetota</taxon>
        <taxon>Actinomycetes</taxon>
        <taxon>Kitasatosporales</taxon>
        <taxon>Streptomycetaceae</taxon>
        <taxon>Kitasatospora</taxon>
    </lineage>
</organism>
<feature type="region of interest" description="Disordered" evidence="1">
    <location>
        <begin position="72"/>
        <end position="93"/>
    </location>
</feature>
<evidence type="ECO:0000313" key="2">
    <source>
        <dbReference type="EMBL" id="GAA2236255.1"/>
    </source>
</evidence>
<dbReference type="Pfam" id="PF19655">
    <property type="entry name" value="DUF6158"/>
    <property type="match status" value="1"/>
</dbReference>
<feature type="compositionally biased region" description="Basic and acidic residues" evidence="1">
    <location>
        <begin position="80"/>
        <end position="93"/>
    </location>
</feature>
<evidence type="ECO:0000256" key="1">
    <source>
        <dbReference type="SAM" id="MobiDB-lite"/>
    </source>
</evidence>
<dbReference type="InterPro" id="IPR046156">
    <property type="entry name" value="DUF6158"/>
</dbReference>
<proteinExistence type="predicted"/>
<sequence length="93" mass="10723">MHDPHTPHHRSEGIPPLALETDVLLRELSQLHRTRHETFLYGSEEALQRHTLRTGQLEAEYLRRFPLRQVTAGRTRTGSRAREAAARAEAHPE</sequence>
<keyword evidence="3" id="KW-1185">Reference proteome</keyword>
<comment type="caution">
    <text evidence="2">The sequence shown here is derived from an EMBL/GenBank/DDBJ whole genome shotgun (WGS) entry which is preliminary data.</text>
</comment>
<name>A0ABN3DMQ2_9ACTN</name>